<dbReference type="Proteomes" id="UP000316079">
    <property type="component" value="Unassembled WGS sequence"/>
</dbReference>
<evidence type="ECO:0000313" key="1">
    <source>
        <dbReference type="EMBL" id="TRY68020.1"/>
    </source>
</evidence>
<comment type="caution">
    <text evidence="1">The sequence shown here is derived from an EMBL/GenBank/DDBJ whole genome shotgun (WGS) entry which is preliminary data.</text>
</comment>
<reference evidence="1 2" key="1">
    <citation type="journal article" date="2019" name="Sci. Data">
        <title>Hybrid genome assembly and annotation of Danionella translucida.</title>
        <authorList>
            <person name="Kadobianskyi M."/>
            <person name="Schulze L."/>
            <person name="Schuelke M."/>
            <person name="Judkewitz B."/>
        </authorList>
    </citation>
    <scope>NUCLEOTIDE SEQUENCE [LARGE SCALE GENOMIC DNA]</scope>
    <source>
        <strain evidence="1 2">Bolton</strain>
    </source>
</reference>
<dbReference type="EMBL" id="SRMA01026810">
    <property type="protein sequence ID" value="TRY68020.1"/>
    <property type="molecule type" value="Genomic_DNA"/>
</dbReference>
<evidence type="ECO:0000313" key="2">
    <source>
        <dbReference type="Proteomes" id="UP000316079"/>
    </source>
</evidence>
<protein>
    <submittedName>
        <fullName evidence="1">Uncharacterized protein</fullName>
    </submittedName>
</protein>
<gene>
    <name evidence="1" type="ORF">DNTS_003614</name>
</gene>
<proteinExistence type="predicted"/>
<dbReference type="AlphaFoldDB" id="A0A553NRH2"/>
<accession>A0A553NRH2</accession>
<keyword evidence="2" id="KW-1185">Reference proteome</keyword>
<organism evidence="1 2">
    <name type="scientific">Danionella cerebrum</name>
    <dbReference type="NCBI Taxonomy" id="2873325"/>
    <lineage>
        <taxon>Eukaryota</taxon>
        <taxon>Metazoa</taxon>
        <taxon>Chordata</taxon>
        <taxon>Craniata</taxon>
        <taxon>Vertebrata</taxon>
        <taxon>Euteleostomi</taxon>
        <taxon>Actinopterygii</taxon>
        <taxon>Neopterygii</taxon>
        <taxon>Teleostei</taxon>
        <taxon>Ostariophysi</taxon>
        <taxon>Cypriniformes</taxon>
        <taxon>Danionidae</taxon>
        <taxon>Danioninae</taxon>
        <taxon>Danionella</taxon>
    </lineage>
</organism>
<name>A0A553NRH2_9TELE</name>
<sequence length="30" mass="3262">MVFLNSVPSWLAALLLLCLWSSTSGLRIAV</sequence>